<keyword evidence="1" id="KW-0472">Membrane</keyword>
<protein>
    <submittedName>
        <fullName evidence="2">Uncharacterized protein</fullName>
    </submittedName>
</protein>
<evidence type="ECO:0000256" key="1">
    <source>
        <dbReference type="SAM" id="Phobius"/>
    </source>
</evidence>
<keyword evidence="1" id="KW-0812">Transmembrane</keyword>
<organism evidence="2 3">
    <name type="scientific">[Candida] arabinofermentans NRRL YB-2248</name>
    <dbReference type="NCBI Taxonomy" id="983967"/>
    <lineage>
        <taxon>Eukaryota</taxon>
        <taxon>Fungi</taxon>
        <taxon>Dikarya</taxon>
        <taxon>Ascomycota</taxon>
        <taxon>Saccharomycotina</taxon>
        <taxon>Pichiomycetes</taxon>
        <taxon>Pichiales</taxon>
        <taxon>Pichiaceae</taxon>
        <taxon>Ogataea</taxon>
        <taxon>Ogataea/Candida clade</taxon>
    </lineage>
</organism>
<feature type="transmembrane region" description="Helical" evidence="1">
    <location>
        <begin position="64"/>
        <end position="85"/>
    </location>
</feature>
<accession>A0A1E4T316</accession>
<gene>
    <name evidence="2" type="ORF">CANARDRAFT_175087</name>
</gene>
<dbReference type="AlphaFoldDB" id="A0A1E4T316"/>
<reference evidence="3" key="1">
    <citation type="submission" date="2016-04" db="EMBL/GenBank/DDBJ databases">
        <title>Comparative genomics of biotechnologically important yeasts.</title>
        <authorList>
            <consortium name="DOE Joint Genome Institute"/>
            <person name="Riley R."/>
            <person name="Haridas S."/>
            <person name="Wolfe K.H."/>
            <person name="Lopes M.R."/>
            <person name="Hittinger C.T."/>
            <person name="Goker M."/>
            <person name="Salamov A."/>
            <person name="Wisecaver J."/>
            <person name="Long T.M."/>
            <person name="Aerts A.L."/>
            <person name="Barry K."/>
            <person name="Choi C."/>
            <person name="Clum A."/>
            <person name="Coughlan A.Y."/>
            <person name="Deshpande S."/>
            <person name="Douglass A.P."/>
            <person name="Hanson S.J."/>
            <person name="Klenk H.-P."/>
            <person name="Labutti K."/>
            <person name="Lapidus A."/>
            <person name="Lindquist E."/>
            <person name="Lipzen A."/>
            <person name="Meier-Kolthoff J.P."/>
            <person name="Ohm R.A."/>
            <person name="Otillar R.P."/>
            <person name="Pangilinan J."/>
            <person name="Peng Y."/>
            <person name="Rokas A."/>
            <person name="Rosa C.A."/>
            <person name="Scheuner C."/>
            <person name="Sibirny A.A."/>
            <person name="Slot J.C."/>
            <person name="Stielow J.B."/>
            <person name="Sun H."/>
            <person name="Kurtzman C.P."/>
            <person name="Blackwell M."/>
            <person name="Grigoriev I.V."/>
            <person name="Jeffries T.W."/>
        </authorList>
    </citation>
    <scope>NUCLEOTIDE SEQUENCE [LARGE SCALE GENOMIC DNA]</scope>
    <source>
        <strain evidence="3">NRRL YB-2248</strain>
    </source>
</reference>
<proteinExistence type="predicted"/>
<evidence type="ECO:0000313" key="2">
    <source>
        <dbReference type="EMBL" id="ODV86145.1"/>
    </source>
</evidence>
<sequence length="123" mass="13673">MLNLVGSIKDDFDLNLREKLVEAVCDDGLETSVKISGDFDSDLLVLGEGDDTSASKRSRTLDDLFERVKCVLVEVLVWVTLLGWVELPLNMFSIFDLSDLQMGTFLSFVVGLLIGFANFGKNY</sequence>
<evidence type="ECO:0000313" key="3">
    <source>
        <dbReference type="Proteomes" id="UP000094801"/>
    </source>
</evidence>
<dbReference type="EMBL" id="KV453850">
    <property type="protein sequence ID" value="ODV86145.1"/>
    <property type="molecule type" value="Genomic_DNA"/>
</dbReference>
<keyword evidence="3" id="KW-1185">Reference proteome</keyword>
<dbReference type="Proteomes" id="UP000094801">
    <property type="component" value="Unassembled WGS sequence"/>
</dbReference>
<name>A0A1E4T316_9ASCO</name>
<keyword evidence="1" id="KW-1133">Transmembrane helix</keyword>
<feature type="transmembrane region" description="Helical" evidence="1">
    <location>
        <begin position="100"/>
        <end position="119"/>
    </location>
</feature>